<evidence type="ECO:0000256" key="3">
    <source>
        <dbReference type="SAM" id="MobiDB-lite"/>
    </source>
</evidence>
<sequence length="454" mass="49879">MSTHQANTPYWVNQPALFGNPGRPPYAGAVGRPEGYSDADTQRWVPEPAKSSYRSPFERDRARILHSAALRRLGAKTQVVSPAADDFARTRLTHSLEVAQVGRSLGRSLGCDPDVVDTACLAHDLGHPPFGHNGERALDQCAAGIGGFEGNAQTLRLLTRLETKSFAEDGSSAGLNLTRASLDAAIKYPWSLESAPYRNGKQSSKFGVYADDAAVFDWVREAAPAGKVPIEGQVMDLSDDIAYSVHDVEDSIVAGEFQLGWLKTEAERAKVIDTTIAWYLPGTPAEHIDAALSRLEALACWVPNAHGSRADMAALKNMTSQLIGRFCQAAFGATRDTYGNDVLTRYSAELVIPEQTKLEIAVMKGIAAAYVMSAMGRQPIYHRQRTILTELVEFLYQNQDRYLEPLFQGDWRAAADDDARLRVVIDQVASLTDYTAHEWHATLVRGASYERRPR</sequence>
<proteinExistence type="inferred from homology"/>
<dbReference type="EMBL" id="JBHLUB010000028">
    <property type="protein sequence ID" value="MFC0582107.1"/>
    <property type="molecule type" value="Genomic_DNA"/>
</dbReference>
<evidence type="ECO:0000313" key="5">
    <source>
        <dbReference type="EMBL" id="MFC0582107.1"/>
    </source>
</evidence>
<dbReference type="NCBIfam" id="TIGR01353">
    <property type="entry name" value="dGTP_triPase"/>
    <property type="match status" value="1"/>
</dbReference>
<dbReference type="PANTHER" id="PTHR11373">
    <property type="entry name" value="DEOXYNUCLEOSIDE TRIPHOSPHATE TRIPHOSPHOHYDROLASE"/>
    <property type="match status" value="1"/>
</dbReference>
<dbReference type="InterPro" id="IPR050135">
    <property type="entry name" value="dGTPase-like"/>
</dbReference>
<dbReference type="Pfam" id="PF13286">
    <property type="entry name" value="HD_assoc"/>
    <property type="match status" value="1"/>
</dbReference>
<keyword evidence="6" id="KW-1185">Reference proteome</keyword>
<dbReference type="NCBIfam" id="NF002829">
    <property type="entry name" value="PRK03007.1"/>
    <property type="match status" value="1"/>
</dbReference>
<gene>
    <name evidence="5" type="ORF">ACFFFR_06880</name>
</gene>
<dbReference type="InterPro" id="IPR026875">
    <property type="entry name" value="PHydrolase_assoc_dom"/>
</dbReference>
<protein>
    <recommendedName>
        <fullName evidence="2">Deoxyguanosinetriphosphate triphosphohydrolase-like protein</fullName>
    </recommendedName>
</protein>
<dbReference type="InterPro" id="IPR006674">
    <property type="entry name" value="HD_domain"/>
</dbReference>
<reference evidence="5 6" key="1">
    <citation type="submission" date="2024-09" db="EMBL/GenBank/DDBJ databases">
        <authorList>
            <person name="Sun Q."/>
            <person name="Mori K."/>
        </authorList>
    </citation>
    <scope>NUCLEOTIDE SEQUENCE [LARGE SCALE GENOMIC DNA]</scope>
    <source>
        <strain evidence="5 6">NCAIM B.02604</strain>
    </source>
</reference>
<dbReference type="HAMAP" id="MF_01212">
    <property type="entry name" value="dGTPase_type2"/>
    <property type="match status" value="1"/>
</dbReference>
<dbReference type="InterPro" id="IPR006261">
    <property type="entry name" value="dGTPase"/>
</dbReference>
<dbReference type="CDD" id="cd00077">
    <property type="entry name" value="HDc"/>
    <property type="match status" value="1"/>
</dbReference>
<feature type="region of interest" description="Disordered" evidence="3">
    <location>
        <begin position="22"/>
        <end position="42"/>
    </location>
</feature>
<dbReference type="Pfam" id="PF01966">
    <property type="entry name" value="HD"/>
    <property type="match status" value="1"/>
</dbReference>
<evidence type="ECO:0000259" key="4">
    <source>
        <dbReference type="PROSITE" id="PS51831"/>
    </source>
</evidence>
<evidence type="ECO:0000256" key="1">
    <source>
        <dbReference type="ARBA" id="ARBA00022801"/>
    </source>
</evidence>
<feature type="domain" description="HD" evidence="4">
    <location>
        <begin position="91"/>
        <end position="244"/>
    </location>
</feature>
<evidence type="ECO:0000256" key="2">
    <source>
        <dbReference type="HAMAP-Rule" id="MF_01212"/>
    </source>
</evidence>
<dbReference type="InterPro" id="IPR003607">
    <property type="entry name" value="HD/PDEase_dom"/>
</dbReference>
<dbReference type="SMART" id="SM00471">
    <property type="entry name" value="HDc"/>
    <property type="match status" value="1"/>
</dbReference>
<dbReference type="Proteomes" id="UP001589862">
    <property type="component" value="Unassembled WGS sequence"/>
</dbReference>
<comment type="caution">
    <text evidence="5">The sequence shown here is derived from an EMBL/GenBank/DDBJ whole genome shotgun (WGS) entry which is preliminary data.</text>
</comment>
<dbReference type="RefSeq" id="WP_377459017.1">
    <property type="nucleotide sequence ID" value="NZ_JBHLUB010000028.1"/>
</dbReference>
<dbReference type="Gene3D" id="1.10.3210.10">
    <property type="entry name" value="Hypothetical protein af1432"/>
    <property type="match status" value="1"/>
</dbReference>
<accession>A0ABV6PCL5</accession>
<dbReference type="PANTHER" id="PTHR11373:SF32">
    <property type="entry name" value="DEOXYGUANOSINETRIPHOSPHATE TRIPHOSPHOHYDROLASE"/>
    <property type="match status" value="1"/>
</dbReference>
<name>A0ABV6PCL5_9MICC</name>
<organism evidence="5 6">
    <name type="scientific">Micrococcoides hystricis</name>
    <dbReference type="NCBI Taxonomy" id="1572761"/>
    <lineage>
        <taxon>Bacteria</taxon>
        <taxon>Bacillati</taxon>
        <taxon>Actinomycetota</taxon>
        <taxon>Actinomycetes</taxon>
        <taxon>Micrococcales</taxon>
        <taxon>Micrococcaceae</taxon>
        <taxon>Micrococcoides</taxon>
    </lineage>
</organism>
<dbReference type="PROSITE" id="PS51831">
    <property type="entry name" value="HD"/>
    <property type="match status" value="1"/>
</dbReference>
<dbReference type="SUPFAM" id="SSF109604">
    <property type="entry name" value="HD-domain/PDEase-like"/>
    <property type="match status" value="1"/>
</dbReference>
<evidence type="ECO:0000313" key="6">
    <source>
        <dbReference type="Proteomes" id="UP001589862"/>
    </source>
</evidence>
<keyword evidence="1 2" id="KW-0378">Hydrolase</keyword>
<comment type="similarity">
    <text evidence="2">Belongs to the dGTPase family. Type 2 subfamily.</text>
</comment>
<dbReference type="InterPro" id="IPR023023">
    <property type="entry name" value="dNTPase_2"/>
</dbReference>